<reference evidence="2" key="1">
    <citation type="submission" date="2022-01" db="EMBL/GenBank/DDBJ databases">
        <title>Genome Sequence Resource for Two Populations of Ditylenchus destructor, the Migratory Endoparasitic Phytonematode.</title>
        <authorList>
            <person name="Zhang H."/>
            <person name="Lin R."/>
            <person name="Xie B."/>
        </authorList>
    </citation>
    <scope>NUCLEOTIDE SEQUENCE</scope>
    <source>
        <strain evidence="2">BazhouSP</strain>
    </source>
</reference>
<comment type="caution">
    <text evidence="2">The sequence shown here is derived from an EMBL/GenBank/DDBJ whole genome shotgun (WGS) entry which is preliminary data.</text>
</comment>
<dbReference type="Proteomes" id="UP001201812">
    <property type="component" value="Unassembled WGS sequence"/>
</dbReference>
<sequence>MSEELHLRVRNKATLAHVFVTCIKTKNEHVSFDFTRLGKRQMTTTKVADDLQNRLSQFSKGESLVDRLIAVGQKLEEDVNEIIADVDKLKQKIADDPKSRNSKSLVVLLYEHYLKTMKSHNEKLGNVLQNLEEVKSHQNLDEEKILPLKRAKLSFDLDNLSQTI</sequence>
<feature type="coiled-coil region" evidence="1">
    <location>
        <begin position="72"/>
        <end position="134"/>
    </location>
</feature>
<protein>
    <submittedName>
        <fullName evidence="2">Uncharacterized protein</fullName>
    </submittedName>
</protein>
<organism evidence="2 3">
    <name type="scientific">Ditylenchus destructor</name>
    <dbReference type="NCBI Taxonomy" id="166010"/>
    <lineage>
        <taxon>Eukaryota</taxon>
        <taxon>Metazoa</taxon>
        <taxon>Ecdysozoa</taxon>
        <taxon>Nematoda</taxon>
        <taxon>Chromadorea</taxon>
        <taxon>Rhabditida</taxon>
        <taxon>Tylenchina</taxon>
        <taxon>Tylenchomorpha</taxon>
        <taxon>Sphaerularioidea</taxon>
        <taxon>Anguinidae</taxon>
        <taxon>Anguininae</taxon>
        <taxon>Ditylenchus</taxon>
    </lineage>
</organism>
<dbReference type="EMBL" id="JAKKPZ010000021">
    <property type="protein sequence ID" value="KAI1711578.1"/>
    <property type="molecule type" value="Genomic_DNA"/>
</dbReference>
<evidence type="ECO:0000313" key="2">
    <source>
        <dbReference type="EMBL" id="KAI1711578.1"/>
    </source>
</evidence>
<evidence type="ECO:0000313" key="3">
    <source>
        <dbReference type="Proteomes" id="UP001201812"/>
    </source>
</evidence>
<keyword evidence="3" id="KW-1185">Reference proteome</keyword>
<keyword evidence="1" id="KW-0175">Coiled coil</keyword>
<evidence type="ECO:0000256" key="1">
    <source>
        <dbReference type="SAM" id="Coils"/>
    </source>
</evidence>
<proteinExistence type="predicted"/>
<dbReference type="AlphaFoldDB" id="A0AAD4N1M4"/>
<gene>
    <name evidence="2" type="ORF">DdX_10040</name>
</gene>
<accession>A0AAD4N1M4</accession>
<name>A0AAD4N1M4_9BILA</name>